<dbReference type="STRING" id="1797593.A3A65_02590"/>
<dbReference type="Proteomes" id="UP000176723">
    <property type="component" value="Unassembled WGS sequence"/>
</dbReference>
<evidence type="ECO:0000256" key="1">
    <source>
        <dbReference type="SAM" id="MobiDB-lite"/>
    </source>
</evidence>
<dbReference type="SUPFAM" id="SSF53335">
    <property type="entry name" value="S-adenosyl-L-methionine-dependent methyltransferases"/>
    <property type="match status" value="1"/>
</dbReference>
<dbReference type="GO" id="GO:0016423">
    <property type="term" value="F:tRNA (guanine) methyltransferase activity"/>
    <property type="evidence" value="ECO:0007669"/>
    <property type="project" value="TreeGrafter"/>
</dbReference>
<name>A0A1G1VZJ0_9BACT</name>
<sequence>MNRYLFILGRKADLAFAELQTVLHRISKLQPAIIKKFNETVIVETDSTLDGQELMRSLGGTVKIVRLGEPVNSQQFLDYLVNILRNETIGKGKIVFGLSIVGSRDPRQIRLIPRTLKDKLDKEGIPSRYVLPKQGNELTSAQIVLGKVTELYLFSHDHILDIGKTIAAQDFEGFSMRDYGRPYVSPQAGMLPPKVARMMVNLAWEKPPEKDQWLLDPFCGTGTIAMEAMMLGINSLSSDQSPEQVKGTQDNLEWLGKQTHSDASWKVLQAEAVKVSHSLVGPVEAVVTEPYLGPRKPVREKIPNLVKGLDKLYLGALKEWRKILLPGKRVVMVLPEFDVGGLVKKADLIIDRCENVGYTLVAGPLAYERPQAEIKRQIFVLKRKEAIPDGKNQTVGKNNTAQAASRKTPGS</sequence>
<dbReference type="PANTHER" id="PTHR14911">
    <property type="entry name" value="THUMP DOMAIN-CONTAINING"/>
    <property type="match status" value="1"/>
</dbReference>
<feature type="compositionally biased region" description="Polar residues" evidence="1">
    <location>
        <begin position="391"/>
        <end position="411"/>
    </location>
</feature>
<organism evidence="3 4">
    <name type="scientific">Candidatus Chisholmbacteria bacterium RIFCSPLOWO2_01_FULL_49_14</name>
    <dbReference type="NCBI Taxonomy" id="1797593"/>
    <lineage>
        <taxon>Bacteria</taxon>
        <taxon>Candidatus Chisholmiibacteriota</taxon>
    </lineage>
</organism>
<dbReference type="Pfam" id="PF01170">
    <property type="entry name" value="UPF0020"/>
    <property type="match status" value="1"/>
</dbReference>
<protein>
    <recommendedName>
        <fullName evidence="2">Ribosomal RNA large subunit methyltransferase K/L-like methyltransferase domain-containing protein</fullName>
    </recommendedName>
</protein>
<feature type="domain" description="Ribosomal RNA large subunit methyltransferase K/L-like methyltransferase" evidence="2">
    <location>
        <begin position="188"/>
        <end position="294"/>
    </location>
</feature>
<evidence type="ECO:0000313" key="3">
    <source>
        <dbReference type="EMBL" id="OGY20822.1"/>
    </source>
</evidence>
<dbReference type="GO" id="GO:0030488">
    <property type="term" value="P:tRNA methylation"/>
    <property type="evidence" value="ECO:0007669"/>
    <property type="project" value="TreeGrafter"/>
</dbReference>
<dbReference type="Gene3D" id="3.40.50.150">
    <property type="entry name" value="Vaccinia Virus protein VP39"/>
    <property type="match status" value="1"/>
</dbReference>
<dbReference type="PANTHER" id="PTHR14911:SF21">
    <property type="entry name" value="N2-METHYLGUANOSINE TRNA METHYLTRANSFERASE"/>
    <property type="match status" value="1"/>
</dbReference>
<dbReference type="AlphaFoldDB" id="A0A1G1VZJ0"/>
<dbReference type="EMBL" id="MHCL01000022">
    <property type="protein sequence ID" value="OGY20822.1"/>
    <property type="molecule type" value="Genomic_DNA"/>
</dbReference>
<feature type="region of interest" description="Disordered" evidence="1">
    <location>
        <begin position="389"/>
        <end position="411"/>
    </location>
</feature>
<evidence type="ECO:0000313" key="4">
    <source>
        <dbReference type="Proteomes" id="UP000176723"/>
    </source>
</evidence>
<reference evidence="3 4" key="1">
    <citation type="journal article" date="2016" name="Nat. Commun.">
        <title>Thousands of microbial genomes shed light on interconnected biogeochemical processes in an aquifer system.</title>
        <authorList>
            <person name="Anantharaman K."/>
            <person name="Brown C.T."/>
            <person name="Hug L.A."/>
            <person name="Sharon I."/>
            <person name="Castelle C.J."/>
            <person name="Probst A.J."/>
            <person name="Thomas B.C."/>
            <person name="Singh A."/>
            <person name="Wilkins M.J."/>
            <person name="Karaoz U."/>
            <person name="Brodie E.L."/>
            <person name="Williams K.H."/>
            <person name="Hubbard S.S."/>
            <person name="Banfield J.F."/>
        </authorList>
    </citation>
    <scope>NUCLEOTIDE SEQUENCE [LARGE SCALE GENOMIC DNA]</scope>
</reference>
<dbReference type="CDD" id="cd02440">
    <property type="entry name" value="AdoMet_MTases"/>
    <property type="match status" value="1"/>
</dbReference>
<dbReference type="InterPro" id="IPR029063">
    <property type="entry name" value="SAM-dependent_MTases_sf"/>
</dbReference>
<proteinExistence type="predicted"/>
<dbReference type="InterPro" id="IPR000241">
    <property type="entry name" value="RlmKL-like_Mtase"/>
</dbReference>
<evidence type="ECO:0000259" key="2">
    <source>
        <dbReference type="Pfam" id="PF01170"/>
    </source>
</evidence>
<gene>
    <name evidence="3" type="ORF">A3A65_02590</name>
</gene>
<comment type="caution">
    <text evidence="3">The sequence shown here is derived from an EMBL/GenBank/DDBJ whole genome shotgun (WGS) entry which is preliminary data.</text>
</comment>
<accession>A0A1G1VZJ0</accession>